<dbReference type="WBParaSite" id="HNAJ_0000946301-mRNA-1">
    <property type="protein sequence ID" value="HNAJ_0000946301-mRNA-1"/>
    <property type="gene ID" value="HNAJ_0000946301"/>
</dbReference>
<feature type="compositionally biased region" description="Polar residues" evidence="1">
    <location>
        <begin position="182"/>
        <end position="191"/>
    </location>
</feature>
<accession>A0A0R3TPP8</accession>
<dbReference type="Proteomes" id="UP000278807">
    <property type="component" value="Unassembled WGS sequence"/>
</dbReference>
<feature type="compositionally biased region" description="Polar residues" evidence="1">
    <location>
        <begin position="67"/>
        <end position="80"/>
    </location>
</feature>
<feature type="compositionally biased region" description="Polar residues" evidence="1">
    <location>
        <begin position="199"/>
        <end position="227"/>
    </location>
</feature>
<feature type="region of interest" description="Disordered" evidence="1">
    <location>
        <begin position="152"/>
        <end position="283"/>
    </location>
</feature>
<proteinExistence type="predicted"/>
<feature type="compositionally biased region" description="Basic residues" evidence="1">
    <location>
        <begin position="1"/>
        <end position="12"/>
    </location>
</feature>
<feature type="compositionally biased region" description="Acidic residues" evidence="1">
    <location>
        <begin position="421"/>
        <end position="446"/>
    </location>
</feature>
<evidence type="ECO:0000313" key="4">
    <source>
        <dbReference type="WBParaSite" id="HNAJ_0000946301-mRNA-1"/>
    </source>
</evidence>
<protein>
    <submittedName>
        <fullName evidence="4">SH2 domain-containing protein</fullName>
    </submittedName>
</protein>
<feature type="compositionally biased region" description="Polar residues" evidence="1">
    <location>
        <begin position="259"/>
        <end position="283"/>
    </location>
</feature>
<dbReference type="STRING" id="102285.A0A0R3TPP8"/>
<sequence length="482" mass="55196">MGFRFGSRRRREKQPENEKNEKPKREEKNRKSNDKSNARLPPVPGNLKSSESRNSSALSFAGGLKDASTNTLSTPNNRSVQFRDNRFPDGTTIPRVPTTQLHMTSPMAERDGRISPTGSIYSTASLQAPISSLYSYPSNYFPQTLSKHFDSIPRTRGRINSDGASRSLYGDALPKPDYPLSNDGTGNSNRDSGLDTESRSSSGEKPTYTNGFDSYPHPSNSPLQMRSQRSRHHSLDRSGPFNKLSEFPQILRPKGGQGNRVTSNFYSPGYSSSRPANHSYNDNYLTPATARRWANQIEDFEEETYRPRSTHQSLHCLSCSCAEDVVHPPRCTSALRRIQLEDQAPDERRWNTATTSRKRERRFRRDDEEEYSKRSVSRGLPRNQPVRGNFFEEREEIDRYGQLPPMRRPISTQPRRRNFYDDNDGSNDNDDIQEDEFDYSGEDGSDIQETSRTFVPRKRQSDFYEMNRDISLANRDTSVIRL</sequence>
<gene>
    <name evidence="2" type="ORF">HNAJ_LOCUS9458</name>
</gene>
<feature type="compositionally biased region" description="Polar residues" evidence="1">
    <location>
        <begin position="47"/>
        <end position="58"/>
    </location>
</feature>
<organism evidence="4">
    <name type="scientific">Rodentolepis nana</name>
    <name type="common">Dwarf tapeworm</name>
    <name type="synonym">Hymenolepis nana</name>
    <dbReference type="NCBI Taxonomy" id="102285"/>
    <lineage>
        <taxon>Eukaryota</taxon>
        <taxon>Metazoa</taxon>
        <taxon>Spiralia</taxon>
        <taxon>Lophotrochozoa</taxon>
        <taxon>Platyhelminthes</taxon>
        <taxon>Cestoda</taxon>
        <taxon>Eucestoda</taxon>
        <taxon>Cyclophyllidea</taxon>
        <taxon>Hymenolepididae</taxon>
        <taxon>Rodentolepis</taxon>
    </lineage>
</organism>
<reference evidence="4" key="1">
    <citation type="submission" date="2017-02" db="UniProtKB">
        <authorList>
            <consortium name="WormBaseParasite"/>
        </authorList>
    </citation>
    <scope>IDENTIFICATION</scope>
</reference>
<feature type="region of interest" description="Disordered" evidence="1">
    <location>
        <begin position="346"/>
        <end position="386"/>
    </location>
</feature>
<feature type="region of interest" description="Disordered" evidence="1">
    <location>
        <begin position="1"/>
        <end position="99"/>
    </location>
</feature>
<evidence type="ECO:0000313" key="2">
    <source>
        <dbReference type="EMBL" id="VDO05962.1"/>
    </source>
</evidence>
<reference evidence="2 3" key="2">
    <citation type="submission" date="2018-11" db="EMBL/GenBank/DDBJ databases">
        <authorList>
            <consortium name="Pathogen Informatics"/>
        </authorList>
    </citation>
    <scope>NUCLEOTIDE SEQUENCE [LARGE SCALE GENOMIC DNA]</scope>
</reference>
<keyword evidence="3" id="KW-1185">Reference proteome</keyword>
<dbReference type="OrthoDB" id="6257379at2759"/>
<evidence type="ECO:0000256" key="1">
    <source>
        <dbReference type="SAM" id="MobiDB-lite"/>
    </source>
</evidence>
<evidence type="ECO:0000313" key="3">
    <source>
        <dbReference type="Proteomes" id="UP000278807"/>
    </source>
</evidence>
<dbReference type="AlphaFoldDB" id="A0A0R3TPP8"/>
<feature type="region of interest" description="Disordered" evidence="1">
    <location>
        <begin position="402"/>
        <end position="454"/>
    </location>
</feature>
<dbReference type="EMBL" id="UZAE01012619">
    <property type="protein sequence ID" value="VDO05962.1"/>
    <property type="molecule type" value="Genomic_DNA"/>
</dbReference>
<feature type="compositionally biased region" description="Basic and acidic residues" evidence="1">
    <location>
        <begin position="13"/>
        <end position="37"/>
    </location>
</feature>
<name>A0A0R3TPP8_RODNA</name>